<dbReference type="InterPro" id="IPR016156">
    <property type="entry name" value="FAD/NAD-linked_Rdtase_dimer_sf"/>
</dbReference>
<evidence type="ECO:0000256" key="5">
    <source>
        <dbReference type="ARBA" id="ARBA00023284"/>
    </source>
</evidence>
<dbReference type="PANTHER" id="PTHR43429">
    <property type="entry name" value="PYRIDINE NUCLEOTIDE-DISULFIDE OXIDOREDUCTASE DOMAIN-CONTAINING"/>
    <property type="match status" value="1"/>
</dbReference>
<reference evidence="7 8" key="1">
    <citation type="submission" date="2018-07" db="EMBL/GenBank/DDBJ databases">
        <title>Complete genome sequence of Spiroplasma alleghenense PLHS-1 (ATCC 51752).</title>
        <authorList>
            <person name="Chou L."/>
            <person name="Lee T.-Y."/>
            <person name="Tsai Y.-M."/>
            <person name="Kuo C.-H."/>
        </authorList>
    </citation>
    <scope>NUCLEOTIDE SEQUENCE [LARGE SCALE GENOMIC DNA]</scope>
    <source>
        <strain evidence="7 8">PLHS-1</strain>
    </source>
</reference>
<keyword evidence="2" id="KW-0285">Flavoprotein</keyword>
<proteinExistence type="predicted"/>
<dbReference type="PANTHER" id="PTHR43429:SF1">
    <property type="entry name" value="NAD(P)H SULFUR OXIDOREDUCTASE (COA-DEPENDENT)"/>
    <property type="match status" value="1"/>
</dbReference>
<keyword evidence="5" id="KW-0676">Redox-active center</keyword>
<dbReference type="OrthoDB" id="9792592at2"/>
<name>A0A345Z2M7_9MOLU</name>
<organism evidence="7 8">
    <name type="scientific">Spiroplasma alleghenense</name>
    <dbReference type="NCBI Taxonomy" id="216931"/>
    <lineage>
        <taxon>Bacteria</taxon>
        <taxon>Bacillati</taxon>
        <taxon>Mycoplasmatota</taxon>
        <taxon>Mollicutes</taxon>
        <taxon>Entomoplasmatales</taxon>
        <taxon>Spiroplasmataceae</taxon>
        <taxon>Spiroplasma</taxon>
    </lineage>
</organism>
<dbReference type="SUPFAM" id="SSF51905">
    <property type="entry name" value="FAD/NAD(P)-binding domain"/>
    <property type="match status" value="2"/>
</dbReference>
<dbReference type="SUPFAM" id="SSF55424">
    <property type="entry name" value="FAD/NAD-linked reductases, dimerisation (C-terminal) domain"/>
    <property type="match status" value="1"/>
</dbReference>
<dbReference type="PRINTS" id="PR00411">
    <property type="entry name" value="PNDRDTASEI"/>
</dbReference>
<dbReference type="GO" id="GO:0016491">
    <property type="term" value="F:oxidoreductase activity"/>
    <property type="evidence" value="ECO:0007669"/>
    <property type="project" value="UniProtKB-KW"/>
</dbReference>
<evidence type="ECO:0000256" key="4">
    <source>
        <dbReference type="ARBA" id="ARBA00023002"/>
    </source>
</evidence>
<evidence type="ECO:0000259" key="6">
    <source>
        <dbReference type="Pfam" id="PF07992"/>
    </source>
</evidence>
<sequence>MKVVVIGGAAMGMGVVAKLKRLDPKAEIVVIQKNNYVSLGACGIPYYIGDNFADANIMLARKVEDFEKIGVKVLTNSIVTEVDFKNKKVIAKSNENNIIENYDKLVIATGGTPIINEVLSKQYSNCFTVNSKEDGEDIKKIKSKAKNIVIIGAGLIGLEVAENLANNKVNISVIEKGSRPLANLFDPEFTDLIETELEKNKVNLIKNTEIKEIFSTNDKITEVELIDGTKIKCDLLICSIGVRPNTDFLINTNLKLNERNAIIVDKTGATNIKDVYAGGDCVQTFGRTYKNPVYSPLATVASKHAVIVAENLVGIKSEFAGALNTAIVKIFDLELARTGENSRFLTESKIKYEEVLIKDKDHTNYVSGQRDLWVKLIKDVKKNTLIGCQFGGYDKAIMRIHSIIAMIWNQDVLDPSVNQIDLPYAPPFSRTKDIINIALSKIIEK</sequence>
<dbReference type="PRINTS" id="PR00368">
    <property type="entry name" value="FADPNR"/>
</dbReference>
<dbReference type="KEGG" id="salx:SALLE_v1c01800"/>
<keyword evidence="4" id="KW-0560">Oxidoreductase</keyword>
<evidence type="ECO:0000256" key="1">
    <source>
        <dbReference type="ARBA" id="ARBA00001974"/>
    </source>
</evidence>
<gene>
    <name evidence="7" type="primary">nox</name>
    <name evidence="7" type="ORF">SALLE_v1c01800</name>
</gene>
<dbReference type="EMBL" id="CP031376">
    <property type="protein sequence ID" value="AXK50856.1"/>
    <property type="molecule type" value="Genomic_DNA"/>
</dbReference>
<protein>
    <submittedName>
        <fullName evidence="7">NADH oxidase</fullName>
    </submittedName>
</protein>
<feature type="domain" description="FAD/NAD(P)-binding" evidence="6">
    <location>
        <begin position="1"/>
        <end position="292"/>
    </location>
</feature>
<dbReference type="Proteomes" id="UP000254792">
    <property type="component" value="Chromosome"/>
</dbReference>
<evidence type="ECO:0000313" key="8">
    <source>
        <dbReference type="Proteomes" id="UP000254792"/>
    </source>
</evidence>
<keyword evidence="3" id="KW-0274">FAD</keyword>
<dbReference type="Pfam" id="PF07992">
    <property type="entry name" value="Pyr_redox_2"/>
    <property type="match status" value="1"/>
</dbReference>
<dbReference type="InterPro" id="IPR050260">
    <property type="entry name" value="FAD-bd_OxRdtase"/>
</dbReference>
<evidence type="ECO:0000256" key="2">
    <source>
        <dbReference type="ARBA" id="ARBA00022630"/>
    </source>
</evidence>
<evidence type="ECO:0000313" key="7">
    <source>
        <dbReference type="EMBL" id="AXK50856.1"/>
    </source>
</evidence>
<dbReference type="AlphaFoldDB" id="A0A345Z2M7"/>
<dbReference type="InterPro" id="IPR036188">
    <property type="entry name" value="FAD/NAD-bd_sf"/>
</dbReference>
<accession>A0A345Z2M7</accession>
<keyword evidence="8" id="KW-1185">Reference proteome</keyword>
<dbReference type="RefSeq" id="WP_115557778.1">
    <property type="nucleotide sequence ID" value="NZ_CP031376.1"/>
</dbReference>
<comment type="cofactor">
    <cofactor evidence="1">
        <name>FAD</name>
        <dbReference type="ChEBI" id="CHEBI:57692"/>
    </cofactor>
</comment>
<dbReference type="Gene3D" id="3.50.50.60">
    <property type="entry name" value="FAD/NAD(P)-binding domain"/>
    <property type="match status" value="2"/>
</dbReference>
<evidence type="ECO:0000256" key="3">
    <source>
        <dbReference type="ARBA" id="ARBA00022827"/>
    </source>
</evidence>
<dbReference type="InterPro" id="IPR023753">
    <property type="entry name" value="FAD/NAD-binding_dom"/>
</dbReference>